<dbReference type="PROSITE" id="PS50144">
    <property type="entry name" value="MATH"/>
    <property type="match status" value="1"/>
</dbReference>
<feature type="non-terminal residue" evidence="2">
    <location>
        <position position="1"/>
    </location>
</feature>
<dbReference type="AlphaFoldDB" id="A0AAV5WH78"/>
<protein>
    <recommendedName>
        <fullName evidence="1">MATH domain-containing protein</fullName>
    </recommendedName>
</protein>
<gene>
    <name evidence="2" type="ORF">PFISCL1PPCAC_21232</name>
</gene>
<name>A0AAV5WH78_9BILA</name>
<proteinExistence type="predicted"/>
<feature type="non-terminal residue" evidence="2">
    <location>
        <position position="77"/>
    </location>
</feature>
<dbReference type="Gene3D" id="2.60.210.10">
    <property type="entry name" value="Apoptosis, Tumor Necrosis Factor Receptor Associated Protein 2, Chain A"/>
    <property type="match status" value="1"/>
</dbReference>
<sequence>VATKRRCDVDGKSSSFLSASNTGFIRWKIENIYRFHNRKCSHPTVVGGLQWKLLAMIEADATGNDMLIVYLCSPSNR</sequence>
<evidence type="ECO:0000259" key="1">
    <source>
        <dbReference type="PROSITE" id="PS50144"/>
    </source>
</evidence>
<reference evidence="2" key="1">
    <citation type="submission" date="2023-10" db="EMBL/GenBank/DDBJ databases">
        <title>Genome assembly of Pristionchus species.</title>
        <authorList>
            <person name="Yoshida K."/>
            <person name="Sommer R.J."/>
        </authorList>
    </citation>
    <scope>NUCLEOTIDE SEQUENCE</scope>
    <source>
        <strain evidence="2">RS5133</strain>
    </source>
</reference>
<comment type="caution">
    <text evidence="2">The sequence shown here is derived from an EMBL/GenBank/DDBJ whole genome shotgun (WGS) entry which is preliminary data.</text>
</comment>
<evidence type="ECO:0000313" key="2">
    <source>
        <dbReference type="EMBL" id="GMT29935.1"/>
    </source>
</evidence>
<accession>A0AAV5WH78</accession>
<organism evidence="2 3">
    <name type="scientific">Pristionchus fissidentatus</name>
    <dbReference type="NCBI Taxonomy" id="1538716"/>
    <lineage>
        <taxon>Eukaryota</taxon>
        <taxon>Metazoa</taxon>
        <taxon>Ecdysozoa</taxon>
        <taxon>Nematoda</taxon>
        <taxon>Chromadorea</taxon>
        <taxon>Rhabditida</taxon>
        <taxon>Rhabditina</taxon>
        <taxon>Diplogasteromorpha</taxon>
        <taxon>Diplogasteroidea</taxon>
        <taxon>Neodiplogasteridae</taxon>
        <taxon>Pristionchus</taxon>
    </lineage>
</organism>
<dbReference type="InterPro" id="IPR008974">
    <property type="entry name" value="TRAF-like"/>
</dbReference>
<evidence type="ECO:0000313" key="3">
    <source>
        <dbReference type="Proteomes" id="UP001432322"/>
    </source>
</evidence>
<dbReference type="Proteomes" id="UP001432322">
    <property type="component" value="Unassembled WGS sequence"/>
</dbReference>
<feature type="domain" description="MATH" evidence="1">
    <location>
        <begin position="22"/>
        <end position="77"/>
    </location>
</feature>
<dbReference type="InterPro" id="IPR002083">
    <property type="entry name" value="MATH/TRAF_dom"/>
</dbReference>
<keyword evidence="3" id="KW-1185">Reference proteome</keyword>
<dbReference type="EMBL" id="BTSY01000005">
    <property type="protein sequence ID" value="GMT29935.1"/>
    <property type="molecule type" value="Genomic_DNA"/>
</dbReference>